<keyword evidence="1 2" id="KW-0238">DNA-binding</keyword>
<proteinExistence type="predicted"/>
<gene>
    <name evidence="4" type="ORF">QEZ52_16945</name>
</gene>
<organism evidence="4 5">
    <name type="scientific">Aliisedimentitalea scapharcae</name>
    <dbReference type="NCBI Taxonomy" id="1524259"/>
    <lineage>
        <taxon>Bacteria</taxon>
        <taxon>Pseudomonadati</taxon>
        <taxon>Pseudomonadota</taxon>
        <taxon>Alphaproteobacteria</taxon>
        <taxon>Rhodobacterales</taxon>
        <taxon>Roseobacteraceae</taxon>
        <taxon>Aliisedimentitalea</taxon>
    </lineage>
</organism>
<feature type="domain" description="HTH tetR-type" evidence="3">
    <location>
        <begin position="10"/>
        <end position="70"/>
    </location>
</feature>
<sequence>MKNQDVTKLRGSEVLWLNAACELLTEAGVEAVKVMPLAKRLGVSRTSFYWHFRDRDALLEALFQRWEQKNTGNLVARTQAPADNICEAVFNLFDCWLDDTLFDARLDLAIRNWARNDKDMQQRLDRSDDQRKQALVDMFVRHGFDPRDAEVRTMTAIYVQIGYISMQVRESFEYRIGLMPDYVTVFTGQSPAKQDIAKFMARHER</sequence>
<dbReference type="InterPro" id="IPR001647">
    <property type="entry name" value="HTH_TetR"/>
</dbReference>
<dbReference type="Gene3D" id="1.10.357.10">
    <property type="entry name" value="Tetracycline Repressor, domain 2"/>
    <property type="match status" value="1"/>
</dbReference>
<feature type="DNA-binding region" description="H-T-H motif" evidence="2">
    <location>
        <begin position="33"/>
        <end position="52"/>
    </location>
</feature>
<dbReference type="PROSITE" id="PS50977">
    <property type="entry name" value="HTH_TETR_2"/>
    <property type="match status" value="1"/>
</dbReference>
<dbReference type="RefSeq" id="WP_406645652.1">
    <property type="nucleotide sequence ID" value="NZ_CP123584.1"/>
</dbReference>
<dbReference type="PANTHER" id="PTHR30055">
    <property type="entry name" value="HTH-TYPE TRANSCRIPTIONAL REGULATOR RUTR"/>
    <property type="match status" value="1"/>
</dbReference>
<dbReference type="InterPro" id="IPR009057">
    <property type="entry name" value="Homeodomain-like_sf"/>
</dbReference>
<accession>A0ABZ2XSE9</accession>
<dbReference type="EMBL" id="CP123584">
    <property type="protein sequence ID" value="WZK88269.1"/>
    <property type="molecule type" value="Genomic_DNA"/>
</dbReference>
<name>A0ABZ2XSE9_9RHOB</name>
<dbReference type="Pfam" id="PF00440">
    <property type="entry name" value="TetR_N"/>
    <property type="match status" value="1"/>
</dbReference>
<dbReference type="PANTHER" id="PTHR30055:SF239">
    <property type="entry name" value="TRANSCRIPTIONAL REGULATORY PROTEIN"/>
    <property type="match status" value="1"/>
</dbReference>
<keyword evidence="5" id="KW-1185">Reference proteome</keyword>
<reference evidence="4 5" key="1">
    <citation type="submission" date="2023-04" db="EMBL/GenBank/DDBJ databases">
        <title>Complete genome sequence of Alisedimentitalea scapharcae.</title>
        <authorList>
            <person name="Rong J.-C."/>
            <person name="Yi M.-L."/>
            <person name="Zhao Q."/>
        </authorList>
    </citation>
    <scope>NUCLEOTIDE SEQUENCE [LARGE SCALE GENOMIC DNA]</scope>
    <source>
        <strain evidence="4 5">KCTC 42119</strain>
    </source>
</reference>
<dbReference type="SUPFAM" id="SSF46689">
    <property type="entry name" value="Homeodomain-like"/>
    <property type="match status" value="1"/>
</dbReference>
<evidence type="ECO:0000313" key="5">
    <source>
        <dbReference type="Proteomes" id="UP001623232"/>
    </source>
</evidence>
<dbReference type="InterPro" id="IPR050109">
    <property type="entry name" value="HTH-type_TetR-like_transc_reg"/>
</dbReference>
<evidence type="ECO:0000313" key="4">
    <source>
        <dbReference type="EMBL" id="WZK88269.1"/>
    </source>
</evidence>
<evidence type="ECO:0000259" key="3">
    <source>
        <dbReference type="PROSITE" id="PS50977"/>
    </source>
</evidence>
<dbReference type="Proteomes" id="UP001623232">
    <property type="component" value="Chromosome"/>
</dbReference>
<evidence type="ECO:0000256" key="1">
    <source>
        <dbReference type="ARBA" id="ARBA00023125"/>
    </source>
</evidence>
<dbReference type="PRINTS" id="PR00455">
    <property type="entry name" value="HTHTETR"/>
</dbReference>
<evidence type="ECO:0000256" key="2">
    <source>
        <dbReference type="PROSITE-ProRule" id="PRU00335"/>
    </source>
</evidence>
<protein>
    <submittedName>
        <fullName evidence="4">TetR/AcrR family transcriptional regulator</fullName>
    </submittedName>
</protein>